<dbReference type="PANTHER" id="PTHR43591">
    <property type="entry name" value="METHYLTRANSFERASE"/>
    <property type="match status" value="1"/>
</dbReference>
<dbReference type="PANTHER" id="PTHR43591:SF110">
    <property type="entry name" value="RHODANESE DOMAIN-CONTAINING PROTEIN"/>
    <property type="match status" value="1"/>
</dbReference>
<dbReference type="Proteomes" id="UP001333102">
    <property type="component" value="Chromosome"/>
</dbReference>
<protein>
    <submittedName>
        <fullName evidence="2">Class I SAM-dependent methyltransferase</fullName>
        <ecNumber evidence="2">2.1.1.-</ecNumber>
    </submittedName>
</protein>
<reference evidence="3" key="1">
    <citation type="submission" date="2023-12" db="EMBL/GenBank/DDBJ databases">
        <title>Novel isolates from deep terrestrial aquifers shed light on the physiology and ecology of the class Limnochordia.</title>
        <authorList>
            <person name="Karnachuk O.V."/>
            <person name="Lukina A.P."/>
            <person name="Avakyan M.R."/>
            <person name="Kadnikov V."/>
            <person name="Begmatov S."/>
            <person name="Beletsky A.V."/>
            <person name="Mardanov A.V."/>
            <person name="Ravin N.V."/>
        </authorList>
    </citation>
    <scope>NUCLEOTIDE SEQUENCE [LARGE SCALE GENOMIC DNA]</scope>
    <source>
        <strain evidence="3">LN</strain>
    </source>
</reference>
<proteinExistence type="predicted"/>
<dbReference type="EC" id="2.1.1.-" evidence="2"/>
<dbReference type="InterPro" id="IPR029063">
    <property type="entry name" value="SAM-dependent_MTases_sf"/>
</dbReference>
<dbReference type="CDD" id="cd02440">
    <property type="entry name" value="AdoMet_MTases"/>
    <property type="match status" value="1"/>
</dbReference>
<dbReference type="GO" id="GO:0032259">
    <property type="term" value="P:methylation"/>
    <property type="evidence" value="ECO:0007669"/>
    <property type="project" value="UniProtKB-KW"/>
</dbReference>
<keyword evidence="2" id="KW-0808">Transferase</keyword>
<evidence type="ECO:0000259" key="1">
    <source>
        <dbReference type="Pfam" id="PF13649"/>
    </source>
</evidence>
<dbReference type="Pfam" id="PF13649">
    <property type="entry name" value="Methyltransf_25"/>
    <property type="match status" value="1"/>
</dbReference>
<dbReference type="Gene3D" id="2.20.130.10">
    <property type="entry name" value="CAC2371-like domains"/>
    <property type="match status" value="1"/>
</dbReference>
<gene>
    <name evidence="2" type="ORF">VLY81_06180</name>
</gene>
<dbReference type="GO" id="GO:0008168">
    <property type="term" value="F:methyltransferase activity"/>
    <property type="evidence" value="ECO:0007669"/>
    <property type="project" value="UniProtKB-KW"/>
</dbReference>
<dbReference type="SUPFAM" id="SSF53335">
    <property type="entry name" value="S-adenosyl-L-methionine-dependent methyltransferases"/>
    <property type="match status" value="1"/>
</dbReference>
<dbReference type="Gene3D" id="3.40.50.150">
    <property type="entry name" value="Vaccinia Virus protein VP39"/>
    <property type="match status" value="1"/>
</dbReference>
<dbReference type="RefSeq" id="WP_324670146.1">
    <property type="nucleotide sequence ID" value="NZ_CP141614.1"/>
</dbReference>
<organism evidence="2 3">
    <name type="scientific">Geochorda subterranea</name>
    <dbReference type="NCBI Taxonomy" id="3109564"/>
    <lineage>
        <taxon>Bacteria</taxon>
        <taxon>Bacillati</taxon>
        <taxon>Bacillota</taxon>
        <taxon>Limnochordia</taxon>
        <taxon>Limnochordales</taxon>
        <taxon>Geochordaceae</taxon>
        <taxon>Geochorda</taxon>
    </lineage>
</organism>
<accession>A0ABZ1BT45</accession>
<evidence type="ECO:0000313" key="2">
    <source>
        <dbReference type="EMBL" id="WRP15738.1"/>
    </source>
</evidence>
<keyword evidence="3" id="KW-1185">Reference proteome</keyword>
<sequence length="264" mass="30381">MGAPYPEPLYRDWRHYDLQNAGLHEDIDYFRHQVRRWGGPVLELACGTGRIAIPLARDGHRVVGLDLSESMLDGARRKAAQAGVDVTWVRADMREFDLPGQRFRTILLGFNSICLLLTWRDLERMLRCVRRHLADGGRFLIDVFNPDFRFLMRDPAARFAWGRYPDPDGAGEVELAESNRYDDAAQINHITLHYRLPDGSELAERLDMRMYFPQELDALLHYNGFRIEAKYGDYSRAPFGPGAERQLLVCAADSLDDEKDLRVV</sequence>
<feature type="domain" description="Methyltransferase" evidence="1">
    <location>
        <begin position="41"/>
        <end position="137"/>
    </location>
</feature>
<name>A0ABZ1BT45_9FIRM</name>
<keyword evidence="2" id="KW-0489">Methyltransferase</keyword>
<evidence type="ECO:0000313" key="3">
    <source>
        <dbReference type="Proteomes" id="UP001333102"/>
    </source>
</evidence>
<dbReference type="InterPro" id="IPR041698">
    <property type="entry name" value="Methyltransf_25"/>
</dbReference>
<dbReference type="EMBL" id="CP141614">
    <property type="protein sequence ID" value="WRP15738.1"/>
    <property type="molecule type" value="Genomic_DNA"/>
</dbReference>